<sequence length="35" mass="4066">MLRQATLCMPLRTLRLPMVQLDRLGLRLLSCLQVL</sequence>
<accession>A0A8S5V3Q3</accession>
<name>A0A8S5V3Q3_9CAUD</name>
<organism evidence="1">
    <name type="scientific">Caudovirales sp. ctVfb8</name>
    <dbReference type="NCBI Taxonomy" id="2825766"/>
    <lineage>
        <taxon>Viruses</taxon>
        <taxon>Duplodnaviria</taxon>
        <taxon>Heunggongvirae</taxon>
        <taxon>Uroviricota</taxon>
        <taxon>Caudoviricetes</taxon>
    </lineage>
</organism>
<proteinExistence type="predicted"/>
<dbReference type="EMBL" id="BK016189">
    <property type="protein sequence ID" value="DAG01235.1"/>
    <property type="molecule type" value="Genomic_DNA"/>
</dbReference>
<reference evidence="1" key="1">
    <citation type="journal article" date="2021" name="Proc. Natl. Acad. Sci. U.S.A.">
        <title>A Catalog of Tens of Thousands of Viruses from Human Metagenomes Reveals Hidden Associations with Chronic Diseases.</title>
        <authorList>
            <person name="Tisza M.J."/>
            <person name="Buck C.B."/>
        </authorList>
    </citation>
    <scope>NUCLEOTIDE SEQUENCE</scope>
    <source>
        <strain evidence="1">CtVfb8</strain>
    </source>
</reference>
<evidence type="ECO:0000313" key="1">
    <source>
        <dbReference type="EMBL" id="DAG01235.1"/>
    </source>
</evidence>
<protein>
    <submittedName>
        <fullName evidence="1">Uncharacterized protein</fullName>
    </submittedName>
</protein>